<sequence>MNTAYAVPDQNAVRFPQFDPDRELTPEEALDDGEVWAADEFVAWMREPDQEQELYDYLLQESDSLIVRHLIKAWSEKRQRGEL</sequence>
<dbReference type="EMBL" id="RZHG01000030">
    <property type="protein sequence ID" value="RUR26808.1"/>
    <property type="molecule type" value="Genomic_DNA"/>
</dbReference>
<dbReference type="Proteomes" id="UP000287336">
    <property type="component" value="Unassembled WGS sequence"/>
</dbReference>
<dbReference type="AlphaFoldDB" id="A0A3S0YCF3"/>
<comment type="caution">
    <text evidence="1">The sequence shown here is derived from an EMBL/GenBank/DDBJ whole genome shotgun (WGS) entry which is preliminary data.</text>
</comment>
<keyword evidence="2" id="KW-1185">Reference proteome</keyword>
<dbReference type="RefSeq" id="WP_126949092.1">
    <property type="nucleotide sequence ID" value="NZ_RZHG01000030.1"/>
</dbReference>
<gene>
    <name evidence="1" type="ORF">ELY33_17015</name>
</gene>
<evidence type="ECO:0000313" key="1">
    <source>
        <dbReference type="EMBL" id="RUR26808.1"/>
    </source>
</evidence>
<name>A0A3S0YCF3_9GAMM</name>
<reference evidence="1 2" key="1">
    <citation type="submission" date="2018-12" db="EMBL/GenBank/DDBJ databases">
        <title>three novel Halomonas strain isolated from plants.</title>
        <authorList>
            <person name="Sun C."/>
        </authorList>
    </citation>
    <scope>NUCLEOTIDE SEQUENCE [LARGE SCALE GENOMIC DNA]</scope>
    <source>
        <strain evidence="1 2">DSM 19434</strain>
    </source>
</reference>
<protein>
    <submittedName>
        <fullName evidence="1">Uncharacterized protein</fullName>
    </submittedName>
</protein>
<dbReference type="OrthoDB" id="6176945at2"/>
<organism evidence="1 2">
    <name type="scientific">Vreelandella andesensis</name>
    <dbReference type="NCBI Taxonomy" id="447567"/>
    <lineage>
        <taxon>Bacteria</taxon>
        <taxon>Pseudomonadati</taxon>
        <taxon>Pseudomonadota</taxon>
        <taxon>Gammaproteobacteria</taxon>
        <taxon>Oceanospirillales</taxon>
        <taxon>Halomonadaceae</taxon>
        <taxon>Vreelandella</taxon>
    </lineage>
</organism>
<evidence type="ECO:0000313" key="2">
    <source>
        <dbReference type="Proteomes" id="UP000287336"/>
    </source>
</evidence>
<accession>A0A3S0YCF3</accession>
<proteinExistence type="predicted"/>